<evidence type="ECO:0000256" key="1">
    <source>
        <dbReference type="SAM" id="Phobius"/>
    </source>
</evidence>
<keyword evidence="1" id="KW-1133">Transmembrane helix</keyword>
<dbReference type="Proteomes" id="UP000181917">
    <property type="component" value="Unassembled WGS sequence"/>
</dbReference>
<organism evidence="2 3">
    <name type="scientific">Crystallibacter crystallopoietes</name>
    <dbReference type="NCBI Taxonomy" id="37928"/>
    <lineage>
        <taxon>Bacteria</taxon>
        <taxon>Bacillati</taxon>
        <taxon>Actinomycetota</taxon>
        <taxon>Actinomycetes</taxon>
        <taxon>Micrococcales</taxon>
        <taxon>Micrococcaceae</taxon>
        <taxon>Crystallibacter</taxon>
    </lineage>
</organism>
<keyword evidence="1" id="KW-0812">Transmembrane</keyword>
<name>A0A1H1AC83_9MICC</name>
<dbReference type="EMBL" id="FNKH01000002">
    <property type="protein sequence ID" value="SDQ37303.1"/>
    <property type="molecule type" value="Genomic_DNA"/>
</dbReference>
<proteinExistence type="predicted"/>
<dbReference type="AlphaFoldDB" id="A0A1H1AC83"/>
<dbReference type="OrthoDB" id="4950191at2"/>
<keyword evidence="1" id="KW-0472">Membrane</keyword>
<keyword evidence="3" id="KW-1185">Reference proteome</keyword>
<dbReference type="InterPro" id="IPR021401">
    <property type="entry name" value="DUF3040"/>
</dbReference>
<gene>
    <name evidence="2" type="ORF">SAMN04489742_0859</name>
</gene>
<evidence type="ECO:0000313" key="2">
    <source>
        <dbReference type="EMBL" id="SDQ37303.1"/>
    </source>
</evidence>
<dbReference type="Pfam" id="PF11239">
    <property type="entry name" value="DUF3040"/>
    <property type="match status" value="1"/>
</dbReference>
<dbReference type="KEGG" id="acry:AC20117_13025"/>
<sequence length="90" mass="9816">MPLSDEEKKRLAELEQQLESEDPRLAASLSGKGRQPGAGWKLSFGAKLMLVGAVLLLFSISTNISVLSVIGLVTLLAGMFRMATDWVRRN</sequence>
<evidence type="ECO:0000313" key="3">
    <source>
        <dbReference type="Proteomes" id="UP000181917"/>
    </source>
</evidence>
<dbReference type="STRING" id="37928.SAMN04489742_0859"/>
<reference evidence="2 3" key="1">
    <citation type="submission" date="2016-10" db="EMBL/GenBank/DDBJ databases">
        <authorList>
            <person name="de Groot N.N."/>
        </authorList>
    </citation>
    <scope>NUCLEOTIDE SEQUENCE [LARGE SCALE GENOMIC DNA]</scope>
    <source>
        <strain evidence="2 3">DSM 20117</strain>
    </source>
</reference>
<accession>A0A1H1AC83</accession>
<feature type="transmembrane region" description="Helical" evidence="1">
    <location>
        <begin position="64"/>
        <end position="83"/>
    </location>
</feature>
<protein>
    <recommendedName>
        <fullName evidence="4">DUF3040 domain-containing protein</fullName>
    </recommendedName>
</protein>
<dbReference type="RefSeq" id="WP_074699373.1">
    <property type="nucleotide sequence ID" value="NZ_CP018863.1"/>
</dbReference>
<evidence type="ECO:0008006" key="4">
    <source>
        <dbReference type="Google" id="ProtNLM"/>
    </source>
</evidence>